<organism evidence="15 16">
    <name type="scientific">Vombatus ursinus</name>
    <name type="common">Common wombat</name>
    <dbReference type="NCBI Taxonomy" id="29139"/>
    <lineage>
        <taxon>Eukaryota</taxon>
        <taxon>Metazoa</taxon>
        <taxon>Chordata</taxon>
        <taxon>Craniata</taxon>
        <taxon>Vertebrata</taxon>
        <taxon>Euteleostomi</taxon>
        <taxon>Mammalia</taxon>
        <taxon>Metatheria</taxon>
        <taxon>Diprotodontia</taxon>
        <taxon>Vombatidae</taxon>
        <taxon>Vombatus</taxon>
    </lineage>
</organism>
<reference evidence="15" key="3">
    <citation type="submission" date="2025-09" db="UniProtKB">
        <authorList>
            <consortium name="Ensembl"/>
        </authorList>
    </citation>
    <scope>IDENTIFICATION</scope>
</reference>
<accession>A0A4X2JVT8</accession>
<keyword evidence="4 13" id="KW-1003">Cell membrane</keyword>
<feature type="transmembrane region" description="Helical" evidence="13">
    <location>
        <begin position="235"/>
        <end position="259"/>
    </location>
</feature>
<keyword evidence="9 13" id="KW-0472">Membrane</keyword>
<evidence type="ECO:0000256" key="5">
    <source>
        <dbReference type="ARBA" id="ARBA00022507"/>
    </source>
</evidence>
<evidence type="ECO:0000256" key="6">
    <source>
        <dbReference type="ARBA" id="ARBA00022692"/>
    </source>
</evidence>
<dbReference type="Ensembl" id="ENSVURT00010004176.1">
    <property type="protein sequence ID" value="ENSVURP00010003689.1"/>
    <property type="gene ID" value="ENSVURG00010002949.1"/>
</dbReference>
<keyword evidence="11" id="KW-0325">Glycoprotein</keyword>
<evidence type="ECO:0000256" key="11">
    <source>
        <dbReference type="ARBA" id="ARBA00023180"/>
    </source>
</evidence>
<dbReference type="PROSITE" id="PS50262">
    <property type="entry name" value="G_PROTEIN_RECEP_F1_2"/>
    <property type="match status" value="1"/>
</dbReference>
<proteinExistence type="inferred from homology"/>
<evidence type="ECO:0000256" key="8">
    <source>
        <dbReference type="ARBA" id="ARBA00023040"/>
    </source>
</evidence>
<dbReference type="Proteomes" id="UP000314987">
    <property type="component" value="Unassembled WGS sequence"/>
</dbReference>
<dbReference type="GO" id="GO:0016503">
    <property type="term" value="F:pheromone receptor activity"/>
    <property type="evidence" value="ECO:0007669"/>
    <property type="project" value="InterPro"/>
</dbReference>
<evidence type="ECO:0000256" key="9">
    <source>
        <dbReference type="ARBA" id="ARBA00023136"/>
    </source>
</evidence>
<keyword evidence="16" id="KW-1185">Reference proteome</keyword>
<evidence type="ECO:0000256" key="3">
    <source>
        <dbReference type="ARBA" id="ARBA00010663"/>
    </source>
</evidence>
<dbReference type="Pfam" id="PF03402">
    <property type="entry name" value="V1R"/>
    <property type="match status" value="1"/>
</dbReference>
<dbReference type="AlphaFoldDB" id="A0A4X2JVT8"/>
<comment type="function">
    <text evidence="1">Putative pheromone receptor.</text>
</comment>
<dbReference type="GeneTree" id="ENSGT00960000186612"/>
<dbReference type="OMA" id="QIHISCI"/>
<feature type="transmembrane region" description="Helical" evidence="13">
    <location>
        <begin position="127"/>
        <end position="148"/>
    </location>
</feature>
<feature type="transmembrane region" description="Helical" evidence="13">
    <location>
        <begin position="179"/>
        <end position="208"/>
    </location>
</feature>
<feature type="transmembrane region" description="Helical" evidence="13">
    <location>
        <begin position="12"/>
        <end position="35"/>
    </location>
</feature>
<keyword evidence="7 13" id="KW-1133">Transmembrane helix</keyword>
<feature type="domain" description="G-protein coupled receptors family 1 profile" evidence="14">
    <location>
        <begin position="22"/>
        <end position="285"/>
    </location>
</feature>
<keyword evidence="10 13" id="KW-0675">Receptor</keyword>
<dbReference type="GO" id="GO:0005886">
    <property type="term" value="C:plasma membrane"/>
    <property type="evidence" value="ECO:0007669"/>
    <property type="project" value="UniProtKB-SubCell"/>
</dbReference>
<dbReference type="FunFam" id="1.20.1070.10:FF:000033">
    <property type="entry name" value="Vomeronasal type-1 receptor"/>
    <property type="match status" value="1"/>
</dbReference>
<keyword evidence="6 13" id="KW-0812">Transmembrane</keyword>
<keyword evidence="12 13" id="KW-0807">Transducer</keyword>
<evidence type="ECO:0000256" key="12">
    <source>
        <dbReference type="ARBA" id="ARBA00023224"/>
    </source>
</evidence>
<dbReference type="InterPro" id="IPR017452">
    <property type="entry name" value="GPCR_Rhodpsn_7TM"/>
</dbReference>
<keyword evidence="8 13" id="KW-0297">G-protein coupled receptor</keyword>
<evidence type="ECO:0000256" key="7">
    <source>
        <dbReference type="ARBA" id="ARBA00022989"/>
    </source>
</evidence>
<evidence type="ECO:0000256" key="1">
    <source>
        <dbReference type="ARBA" id="ARBA00003878"/>
    </source>
</evidence>
<dbReference type="GO" id="GO:0007606">
    <property type="term" value="P:sensory perception of chemical stimulus"/>
    <property type="evidence" value="ECO:0007669"/>
    <property type="project" value="UniProtKB-ARBA"/>
</dbReference>
<protein>
    <recommendedName>
        <fullName evidence="13">Vomeronasal type-1 receptor</fullName>
    </recommendedName>
</protein>
<evidence type="ECO:0000256" key="10">
    <source>
        <dbReference type="ARBA" id="ARBA00023170"/>
    </source>
</evidence>
<dbReference type="InterPro" id="IPR004072">
    <property type="entry name" value="Vmron_rcpt_1"/>
</dbReference>
<reference evidence="15" key="2">
    <citation type="submission" date="2025-08" db="UniProtKB">
        <authorList>
            <consortium name="Ensembl"/>
        </authorList>
    </citation>
    <scope>IDENTIFICATION</scope>
</reference>
<evidence type="ECO:0000256" key="13">
    <source>
        <dbReference type="RuleBase" id="RU364061"/>
    </source>
</evidence>
<evidence type="ECO:0000256" key="2">
    <source>
        <dbReference type="ARBA" id="ARBA00004651"/>
    </source>
</evidence>
<dbReference type="GO" id="GO:0019236">
    <property type="term" value="P:response to pheromone"/>
    <property type="evidence" value="ECO:0007669"/>
    <property type="project" value="UniProtKB-KW"/>
</dbReference>
<dbReference type="SUPFAM" id="SSF81321">
    <property type="entry name" value="Family A G protein-coupled receptor-like"/>
    <property type="match status" value="1"/>
</dbReference>
<gene>
    <name evidence="15" type="primary">LOC114041551</name>
</gene>
<evidence type="ECO:0000256" key="4">
    <source>
        <dbReference type="ARBA" id="ARBA00022475"/>
    </source>
</evidence>
<evidence type="ECO:0000313" key="16">
    <source>
        <dbReference type="Proteomes" id="UP000314987"/>
    </source>
</evidence>
<dbReference type="PANTHER" id="PTHR24062">
    <property type="entry name" value="VOMERONASAL TYPE-1 RECEPTOR"/>
    <property type="match status" value="1"/>
</dbReference>
<keyword evidence="5 13" id="KW-0589">Pheromone response</keyword>
<sequence>MNMNEKFMSIIFFSQTGIGVLGNSFLTCLFIFIYLSGHSLRPIDTILTQLTLANCLVLLPKGVPQIMATLGLKNFLDDIGCKIVFYLQRVSRGLSLTMTCLLSVFQAITIAPSRYSSVELKTRAPKYIIPSSLFSWTFHLLLNVFIALGMKGPRHAGNSTEVQHFEYCSYLFTPRYQAVLLSIIFSFPDALCLGLMAFASGYMVFLLYRHHKKVQQIHISCISARMSPEVRATQTILLLVSIFVTMHSLSSIFTTYMHFRKTSLWLTQTSAFLTLSFPVVSPYLLINMANIGICFARQCI</sequence>
<evidence type="ECO:0000313" key="15">
    <source>
        <dbReference type="Ensembl" id="ENSVURP00010003689.1"/>
    </source>
</evidence>
<dbReference type="PRINTS" id="PR01534">
    <property type="entry name" value="VOMERONASL1R"/>
</dbReference>
<name>A0A4X2JVT8_VOMUR</name>
<evidence type="ECO:0000259" key="14">
    <source>
        <dbReference type="PROSITE" id="PS50262"/>
    </source>
</evidence>
<feature type="transmembrane region" description="Helical" evidence="13">
    <location>
        <begin position="271"/>
        <end position="296"/>
    </location>
</feature>
<comment type="similarity">
    <text evidence="3 13">Belongs to the G-protein coupled receptor 1 family.</text>
</comment>
<feature type="transmembrane region" description="Helical" evidence="13">
    <location>
        <begin position="94"/>
        <end position="115"/>
    </location>
</feature>
<comment type="subcellular location">
    <subcellularLocation>
        <location evidence="2 13">Cell membrane</location>
        <topology evidence="2 13">Multi-pass membrane protein</topology>
    </subcellularLocation>
</comment>
<dbReference type="Gene3D" id="1.20.1070.10">
    <property type="entry name" value="Rhodopsin 7-helix transmembrane proteins"/>
    <property type="match status" value="1"/>
</dbReference>
<reference evidence="16" key="1">
    <citation type="submission" date="2018-12" db="EMBL/GenBank/DDBJ databases">
        <authorList>
            <person name="Yazar S."/>
        </authorList>
    </citation>
    <scope>NUCLEOTIDE SEQUENCE [LARGE SCALE GENOMIC DNA]</scope>
</reference>